<dbReference type="AlphaFoldDB" id="A0A4Y9YHK5"/>
<evidence type="ECO:0000313" key="3">
    <source>
        <dbReference type="EMBL" id="TFY61193.1"/>
    </source>
</evidence>
<name>A0A4Y9YHK5_9APHY</name>
<feature type="compositionally biased region" description="Basic and acidic residues" evidence="2">
    <location>
        <begin position="94"/>
        <end position="171"/>
    </location>
</feature>
<dbReference type="STRING" id="34475.A0A4Y9YHK5"/>
<feature type="compositionally biased region" description="Basic and acidic residues" evidence="2">
    <location>
        <begin position="30"/>
        <end position="50"/>
    </location>
</feature>
<sequence length="723" mass="81235">MFPRGPRFPAAKIPEVPGPNAYNPQDPEYDAYKRGAFLEKTNRFSKDKPSEIPGPGAYNADAPLASGKPGGSGQKTSSADRYAVLQRKLEDLERVHTEGKKAHGAEVERLKLELNRAQRSSTEHSERADKLKKQNDALENRAQELKKTSMTEQSELRELRTKLKATEHERTQLAAKQGEAGETKKALQAAEARRKDDVRERDRKIVELEKALASEKKRRELVEGKLTEVKSRVDAEVNDARAATTHLETQLESKKAEAHSTKAALDDAKVHAAEREEELLNMLEQHRATLSRVAHEYGQLASRSVSQTAHSRIKHEADVLKLRVHRLERKLANSEGQVVELANLIRQTKDENSFLATQLREAQKEVLRYAGILRDTEDTHLEDAPLHPELEQDVERLGADLRAAERASLEAIRSDLHTWTQLDRLRADALLLNATVLLKAVDEADEQVRQRSSELSASEVKRDELQKAFDIMRTQHADTQEQLARTSAACDAAKTAEAALRKQLEDMRAANLAELSTAQQALQKEKDTVRKFATTVQQHRAAEEALRAEMDQMSAELAEAERYREAYGQLVEEVDALVARNALAEDEASRLSKFNAEIVGHNNPAQRIMYVDRIRRELHETKQELLILTRDRDAAQAYNEDLQHELDLYKSVAVPPELKPRTTVTRVERLQVPSASIGLGGSQKGSSGLNSRSTSTMASNRKLEPMPEVEYDTQGEMTLDEIL</sequence>
<protein>
    <submittedName>
        <fullName evidence="3">Uncharacterized protein</fullName>
    </submittedName>
</protein>
<feature type="region of interest" description="Disordered" evidence="2">
    <location>
        <begin position="675"/>
        <end position="702"/>
    </location>
</feature>
<comment type="caution">
    <text evidence="3">The sequence shown here is derived from an EMBL/GenBank/DDBJ whole genome shotgun (WGS) entry which is preliminary data.</text>
</comment>
<evidence type="ECO:0000313" key="4">
    <source>
        <dbReference type="Proteomes" id="UP000298390"/>
    </source>
</evidence>
<feature type="region of interest" description="Disordered" evidence="2">
    <location>
        <begin position="94"/>
        <end position="185"/>
    </location>
</feature>
<feature type="region of interest" description="Disordered" evidence="2">
    <location>
        <begin position="1"/>
        <end position="80"/>
    </location>
</feature>
<gene>
    <name evidence="3" type="ORF">EVJ58_g4667</name>
</gene>
<organism evidence="3 4">
    <name type="scientific">Rhodofomes roseus</name>
    <dbReference type="NCBI Taxonomy" id="34475"/>
    <lineage>
        <taxon>Eukaryota</taxon>
        <taxon>Fungi</taxon>
        <taxon>Dikarya</taxon>
        <taxon>Basidiomycota</taxon>
        <taxon>Agaricomycotina</taxon>
        <taxon>Agaricomycetes</taxon>
        <taxon>Polyporales</taxon>
        <taxon>Rhodofomes</taxon>
    </lineage>
</organism>
<accession>A0A4Y9YHK5</accession>
<dbReference type="EMBL" id="SEKV01000218">
    <property type="protein sequence ID" value="TFY61193.1"/>
    <property type="molecule type" value="Genomic_DNA"/>
</dbReference>
<proteinExistence type="predicted"/>
<keyword evidence="1" id="KW-0175">Coiled coil</keyword>
<evidence type="ECO:0000256" key="1">
    <source>
        <dbReference type="SAM" id="Coils"/>
    </source>
</evidence>
<feature type="coiled-coil region" evidence="1">
    <location>
        <begin position="273"/>
        <end position="407"/>
    </location>
</feature>
<dbReference type="Proteomes" id="UP000298390">
    <property type="component" value="Unassembled WGS sequence"/>
</dbReference>
<feature type="coiled-coil region" evidence="1">
    <location>
        <begin position="536"/>
        <end position="580"/>
    </location>
</feature>
<evidence type="ECO:0000256" key="2">
    <source>
        <dbReference type="SAM" id="MobiDB-lite"/>
    </source>
</evidence>
<reference evidence="3 4" key="1">
    <citation type="submission" date="2019-01" db="EMBL/GenBank/DDBJ databases">
        <title>Genome sequencing of the rare red list fungi Fomitopsis rosea.</title>
        <authorList>
            <person name="Buettner E."/>
            <person name="Kellner H."/>
        </authorList>
    </citation>
    <scope>NUCLEOTIDE SEQUENCE [LARGE SCALE GENOMIC DNA]</scope>
    <source>
        <strain evidence="3 4">DSM 105464</strain>
    </source>
</reference>